<evidence type="ECO:0000259" key="1">
    <source>
        <dbReference type="Pfam" id="PF06983"/>
    </source>
</evidence>
<dbReference type="PANTHER" id="PTHR33990">
    <property type="entry name" value="PROTEIN YJDN-RELATED"/>
    <property type="match status" value="1"/>
</dbReference>
<organism evidence="2 3">
    <name type="scientific">Massilia violaceinigra</name>
    <dbReference type="NCBI Taxonomy" id="2045208"/>
    <lineage>
        <taxon>Bacteria</taxon>
        <taxon>Pseudomonadati</taxon>
        <taxon>Pseudomonadota</taxon>
        <taxon>Betaproteobacteria</taxon>
        <taxon>Burkholderiales</taxon>
        <taxon>Oxalobacteraceae</taxon>
        <taxon>Telluria group</taxon>
        <taxon>Massilia</taxon>
    </lineage>
</organism>
<feature type="domain" description="PhnB-like" evidence="1">
    <location>
        <begin position="5"/>
        <end position="130"/>
    </location>
</feature>
<dbReference type="EMBL" id="CP024608">
    <property type="protein sequence ID" value="ATQ77216.1"/>
    <property type="molecule type" value="Genomic_DNA"/>
</dbReference>
<dbReference type="RefSeq" id="WP_099879188.1">
    <property type="nucleotide sequence ID" value="NZ_CP024608.1"/>
</dbReference>
<dbReference type="Gene3D" id="3.10.180.10">
    <property type="entry name" value="2,3-Dihydroxybiphenyl 1,2-Dioxygenase, domain 1"/>
    <property type="match status" value="1"/>
</dbReference>
<accession>A0A2D2DQF7</accession>
<dbReference type="InterPro" id="IPR029068">
    <property type="entry name" value="Glyas_Bleomycin-R_OHBP_Dase"/>
</dbReference>
<dbReference type="PANTHER" id="PTHR33990:SF1">
    <property type="entry name" value="PROTEIN YJDN"/>
    <property type="match status" value="1"/>
</dbReference>
<dbReference type="AlphaFoldDB" id="A0A2D2DQF7"/>
<evidence type="ECO:0000313" key="2">
    <source>
        <dbReference type="EMBL" id="ATQ77216.1"/>
    </source>
</evidence>
<dbReference type="Pfam" id="PF06983">
    <property type="entry name" value="3-dmu-9_3-mt"/>
    <property type="match status" value="1"/>
</dbReference>
<name>A0A2D2DQF7_9BURK</name>
<keyword evidence="3" id="KW-1185">Reference proteome</keyword>
<dbReference type="CDD" id="cd06588">
    <property type="entry name" value="PhnB_like"/>
    <property type="match status" value="1"/>
</dbReference>
<reference evidence="2" key="1">
    <citation type="submission" date="2017-10" db="EMBL/GenBank/DDBJ databases">
        <title>Massilia psychrophilum sp. nov., a novel purple-pigmented bacterium isolated from Tianshan glacier, Xinjiang Municipality, China.</title>
        <authorList>
            <person name="Wang H."/>
        </authorList>
    </citation>
    <scope>NUCLEOTIDE SEQUENCE [LARGE SCALE GENOMIC DNA]</scope>
    <source>
        <strain evidence="2">B2</strain>
    </source>
</reference>
<dbReference type="OrthoDB" id="5293819at2"/>
<dbReference type="SUPFAM" id="SSF54593">
    <property type="entry name" value="Glyoxalase/Bleomycin resistance protein/Dihydroxybiphenyl dioxygenase"/>
    <property type="match status" value="1"/>
</dbReference>
<evidence type="ECO:0000313" key="3">
    <source>
        <dbReference type="Proteomes" id="UP000229897"/>
    </source>
</evidence>
<proteinExistence type="predicted"/>
<dbReference type="InterPro" id="IPR028973">
    <property type="entry name" value="PhnB-like"/>
</dbReference>
<gene>
    <name evidence="2" type="ORF">CR152_23870</name>
</gene>
<dbReference type="KEGG" id="mass:CR152_23870"/>
<protein>
    <submittedName>
        <fullName evidence="2">Bleomycin resistance protein</fullName>
    </submittedName>
</protein>
<sequence length="141" mass="15463">MTIQTVTHLNFRGNAQDALTFYHSVFGGDKTCITYKDAHAVTNPDEADQVMWGQVVSADGFRIMACDVPSARPWNAGEIPVFVSVRGDNAEALTRYWEALSEGGAIVQPLGPFSYTPLYGMLKDRFGVTWVLDLAVEYAPG</sequence>
<dbReference type="Proteomes" id="UP000229897">
    <property type="component" value="Chromosome"/>
</dbReference>